<comment type="caution">
    <text evidence="1">The sequence shown here is derived from an EMBL/GenBank/DDBJ whole genome shotgun (WGS) entry which is preliminary data.</text>
</comment>
<name>A0ABT8YKH1_9HYPH</name>
<evidence type="ECO:0000313" key="2">
    <source>
        <dbReference type="Proteomes" id="UP001174932"/>
    </source>
</evidence>
<dbReference type="RefSeq" id="WP_304375913.1">
    <property type="nucleotide sequence ID" value="NZ_JAUOZU010000006.1"/>
</dbReference>
<proteinExistence type="predicted"/>
<accession>A0ABT8YKH1</accession>
<reference evidence="1" key="2">
    <citation type="submission" date="2023-07" db="EMBL/GenBank/DDBJ databases">
        <authorList>
            <person name="Shen H."/>
        </authorList>
    </citation>
    <scope>NUCLEOTIDE SEQUENCE</scope>
    <source>
        <strain evidence="1">TNR-22</strain>
    </source>
</reference>
<organism evidence="1 2">
    <name type="scientific">Rhizobium alvei</name>
    <dbReference type="NCBI Taxonomy" id="1132659"/>
    <lineage>
        <taxon>Bacteria</taxon>
        <taxon>Pseudomonadati</taxon>
        <taxon>Pseudomonadota</taxon>
        <taxon>Alphaproteobacteria</taxon>
        <taxon>Hyphomicrobiales</taxon>
        <taxon>Rhizobiaceae</taxon>
        <taxon>Rhizobium/Agrobacterium group</taxon>
        <taxon>Rhizobium</taxon>
    </lineage>
</organism>
<evidence type="ECO:0000313" key="1">
    <source>
        <dbReference type="EMBL" id="MDO6963997.1"/>
    </source>
</evidence>
<protein>
    <submittedName>
        <fullName evidence="1">Uncharacterized protein</fullName>
    </submittedName>
</protein>
<dbReference type="EMBL" id="JAUOZU010000006">
    <property type="protein sequence ID" value="MDO6963997.1"/>
    <property type="molecule type" value="Genomic_DNA"/>
</dbReference>
<keyword evidence="2" id="KW-1185">Reference proteome</keyword>
<gene>
    <name evidence="1" type="ORF">Q4481_08515</name>
</gene>
<sequence>MPKSLQAAAEGLPKIIPFPAGADAEAREDVVTDLAADMIRLSSVLKSLLEDRIRDTGKGPLTIARKDAADVQFIARQASDTAERLQKAWEAV</sequence>
<dbReference type="Proteomes" id="UP001174932">
    <property type="component" value="Unassembled WGS sequence"/>
</dbReference>
<reference evidence="1" key="1">
    <citation type="journal article" date="2015" name="Int. J. Syst. Evol. Microbiol.">
        <title>Rhizobium alvei sp. nov., isolated from a freshwater river.</title>
        <authorList>
            <person name="Sheu S.Y."/>
            <person name="Huang H.W."/>
            <person name="Young C.C."/>
            <person name="Chen W.M."/>
        </authorList>
    </citation>
    <scope>NUCLEOTIDE SEQUENCE</scope>
    <source>
        <strain evidence="1">TNR-22</strain>
    </source>
</reference>